<dbReference type="PRINTS" id="PR01506">
    <property type="entry name" value="TATBPROTEIN"/>
</dbReference>
<evidence type="ECO:0000256" key="3">
    <source>
        <dbReference type="ARBA" id="ARBA00022475"/>
    </source>
</evidence>
<evidence type="ECO:0000256" key="6">
    <source>
        <dbReference type="ARBA" id="ARBA00022989"/>
    </source>
</evidence>
<evidence type="ECO:0000256" key="2">
    <source>
        <dbReference type="ARBA" id="ARBA00022448"/>
    </source>
</evidence>
<reference evidence="12" key="1">
    <citation type="submission" date="2015-07" db="EMBL/GenBank/DDBJ databases">
        <title>Complete genome sequence and phylogenetic analysis of Limnochorda pilosa.</title>
        <authorList>
            <person name="Watanabe M."/>
            <person name="Kojima H."/>
            <person name="Fukui M."/>
        </authorList>
    </citation>
    <scope>NUCLEOTIDE SEQUENCE [LARGE SCALE GENOMIC DNA]</scope>
    <source>
        <strain evidence="12">HC45</strain>
    </source>
</reference>
<keyword evidence="2 9" id="KW-0813">Transport</keyword>
<dbReference type="STRING" id="1555112.LIP_3163"/>
<keyword evidence="3 9" id="KW-1003">Cell membrane</keyword>
<evidence type="ECO:0000256" key="8">
    <source>
        <dbReference type="ARBA" id="ARBA00023136"/>
    </source>
</evidence>
<name>A0A0K2SPD8_LIMPI</name>
<dbReference type="GO" id="GO:0033281">
    <property type="term" value="C:TAT protein transport complex"/>
    <property type="evidence" value="ECO:0007669"/>
    <property type="project" value="UniProtKB-UniRule"/>
</dbReference>
<evidence type="ECO:0000256" key="1">
    <source>
        <dbReference type="ARBA" id="ARBA00004162"/>
    </source>
</evidence>
<evidence type="ECO:0000256" key="9">
    <source>
        <dbReference type="HAMAP-Rule" id="MF_00236"/>
    </source>
</evidence>
<dbReference type="AlphaFoldDB" id="A0A0K2SPD8"/>
<dbReference type="Pfam" id="PF02416">
    <property type="entry name" value="TatA_B_E"/>
    <property type="match status" value="1"/>
</dbReference>
<evidence type="ECO:0000256" key="7">
    <source>
        <dbReference type="ARBA" id="ARBA00023010"/>
    </source>
</evidence>
<comment type="subunit">
    <text evidence="9">Forms a complex with TatC.</text>
</comment>
<dbReference type="PANTHER" id="PTHR42982">
    <property type="entry name" value="SEC-INDEPENDENT PROTEIN TRANSLOCASE PROTEIN TATA"/>
    <property type="match status" value="1"/>
</dbReference>
<dbReference type="Gene3D" id="1.20.5.3310">
    <property type="match status" value="1"/>
</dbReference>
<keyword evidence="8 9" id="KW-0472">Membrane</keyword>
<dbReference type="InterPro" id="IPR006312">
    <property type="entry name" value="TatA/E"/>
</dbReference>
<organism evidence="11 12">
    <name type="scientific">Limnochorda pilosa</name>
    <dbReference type="NCBI Taxonomy" id="1555112"/>
    <lineage>
        <taxon>Bacteria</taxon>
        <taxon>Bacillati</taxon>
        <taxon>Bacillota</taxon>
        <taxon>Limnochordia</taxon>
        <taxon>Limnochordales</taxon>
        <taxon>Limnochordaceae</taxon>
        <taxon>Limnochorda</taxon>
    </lineage>
</organism>
<keyword evidence="7 9" id="KW-0811">Translocation</keyword>
<dbReference type="NCBIfam" id="NF011430">
    <property type="entry name" value="PRK14861.1"/>
    <property type="match status" value="1"/>
</dbReference>
<evidence type="ECO:0000256" key="10">
    <source>
        <dbReference type="SAM" id="MobiDB-lite"/>
    </source>
</evidence>
<keyword evidence="12" id="KW-1185">Reference proteome</keyword>
<dbReference type="GO" id="GO:0008320">
    <property type="term" value="F:protein transmembrane transporter activity"/>
    <property type="evidence" value="ECO:0007669"/>
    <property type="project" value="UniProtKB-UniRule"/>
</dbReference>
<protein>
    <recommendedName>
        <fullName evidence="9">Sec-independent protein translocase protein TatA</fullName>
    </recommendedName>
</protein>
<comment type="function">
    <text evidence="9">Part of the twin-arginine translocation (Tat) system that transports large folded proteins containing a characteristic twin-arginine motif in their signal peptide across membranes. TatA could form the protein-conducting channel of the Tat system.</text>
</comment>
<dbReference type="InterPro" id="IPR003369">
    <property type="entry name" value="TatA/B/E"/>
</dbReference>
<gene>
    <name evidence="9" type="primary">tatA</name>
    <name evidence="11" type="ORF">LIP_3163</name>
</gene>
<proteinExistence type="inferred from homology"/>
<accession>A0A0K2SPD8</accession>
<dbReference type="Proteomes" id="UP000065807">
    <property type="component" value="Chromosome"/>
</dbReference>
<keyword evidence="4 9" id="KW-0812">Transmembrane</keyword>
<evidence type="ECO:0000256" key="4">
    <source>
        <dbReference type="ARBA" id="ARBA00022692"/>
    </source>
</evidence>
<comment type="subcellular location">
    <subcellularLocation>
        <location evidence="1 9">Cell membrane</location>
        <topology evidence="1 9">Single-pass membrane protein</topology>
    </subcellularLocation>
</comment>
<keyword evidence="6 9" id="KW-1133">Transmembrane helix</keyword>
<comment type="similarity">
    <text evidence="9">Belongs to the TatA/E family.</text>
</comment>
<dbReference type="HAMAP" id="MF_00236">
    <property type="entry name" value="TatA_E"/>
    <property type="match status" value="1"/>
</dbReference>
<feature type="compositionally biased region" description="Pro residues" evidence="10">
    <location>
        <begin position="76"/>
        <end position="85"/>
    </location>
</feature>
<keyword evidence="5 9" id="KW-0653">Protein transport</keyword>
<evidence type="ECO:0000313" key="12">
    <source>
        <dbReference type="Proteomes" id="UP000065807"/>
    </source>
</evidence>
<reference evidence="12" key="2">
    <citation type="journal article" date="2016" name="Int. J. Syst. Evol. Microbiol.">
        <title>Complete genome sequence and cell structure of Limnochorda pilosa, a Gram-negative spore-former within the phylum Firmicutes.</title>
        <authorList>
            <person name="Watanabe M."/>
            <person name="Kojima H."/>
            <person name="Fukui M."/>
        </authorList>
    </citation>
    <scope>NUCLEOTIDE SEQUENCE [LARGE SCALE GENOMIC DNA]</scope>
    <source>
        <strain evidence="12">HC45</strain>
    </source>
</reference>
<dbReference type="GO" id="GO:0043953">
    <property type="term" value="P:protein transport by the Tat complex"/>
    <property type="evidence" value="ECO:0007669"/>
    <property type="project" value="UniProtKB-UniRule"/>
</dbReference>
<dbReference type="EMBL" id="AP014924">
    <property type="protein sequence ID" value="BAS28990.1"/>
    <property type="molecule type" value="Genomic_DNA"/>
</dbReference>
<dbReference type="PANTHER" id="PTHR42982:SF1">
    <property type="entry name" value="SEC-INDEPENDENT PROTEIN TRANSLOCASE PROTEIN TATA"/>
    <property type="match status" value="1"/>
</dbReference>
<dbReference type="NCBIfam" id="TIGR01411">
    <property type="entry name" value="tatAE"/>
    <property type="match status" value="1"/>
</dbReference>
<sequence length="99" mass="10228">MFNLGPMELVVILILALIVFGPGKLPEVGKALGKGLNEFRRASSQLGSVSDEPPRRPSDRSPAAAAEEAKGDRPAAVPPDAPETPPSGGNGGQEKDRTA</sequence>
<feature type="region of interest" description="Disordered" evidence="10">
    <location>
        <begin position="43"/>
        <end position="99"/>
    </location>
</feature>
<dbReference type="KEGG" id="lpil:LIP_3163"/>
<dbReference type="OrthoDB" id="9800908at2"/>
<dbReference type="RefSeq" id="WP_068140145.1">
    <property type="nucleotide sequence ID" value="NZ_AP014924.1"/>
</dbReference>
<evidence type="ECO:0000313" key="11">
    <source>
        <dbReference type="EMBL" id="BAS28990.1"/>
    </source>
</evidence>
<evidence type="ECO:0000256" key="5">
    <source>
        <dbReference type="ARBA" id="ARBA00022927"/>
    </source>
</evidence>